<feature type="compositionally biased region" description="Basic and acidic residues" evidence="2">
    <location>
        <begin position="166"/>
        <end position="176"/>
    </location>
</feature>
<feature type="coiled-coil region" evidence="1">
    <location>
        <begin position="273"/>
        <end position="310"/>
    </location>
</feature>
<feature type="region of interest" description="Disordered" evidence="2">
    <location>
        <begin position="1"/>
        <end position="77"/>
    </location>
</feature>
<feature type="compositionally biased region" description="Acidic residues" evidence="2">
    <location>
        <begin position="181"/>
        <end position="191"/>
    </location>
</feature>
<reference evidence="3" key="1">
    <citation type="journal article" date="2016" name="Mol. Biol. Evol.">
        <title>Comparative Genomics of Early-Diverging Mushroom-Forming Fungi Provides Insights into the Origins of Lignocellulose Decay Capabilities.</title>
        <authorList>
            <person name="Nagy L.G."/>
            <person name="Riley R."/>
            <person name="Tritt A."/>
            <person name="Adam C."/>
            <person name="Daum C."/>
            <person name="Floudas D."/>
            <person name="Sun H."/>
            <person name="Yadav J.S."/>
            <person name="Pangilinan J."/>
            <person name="Larsson K.H."/>
            <person name="Matsuura K."/>
            <person name="Barry K."/>
            <person name="Labutti K."/>
            <person name="Kuo R."/>
            <person name="Ohm R.A."/>
            <person name="Bhattacharya S.S."/>
            <person name="Shirouzu T."/>
            <person name="Yoshinaga Y."/>
            <person name="Martin F.M."/>
            <person name="Grigoriev I.V."/>
            <person name="Hibbett D.S."/>
        </authorList>
    </citation>
    <scope>NUCLEOTIDE SEQUENCE [LARGE SCALE GENOMIC DNA]</scope>
    <source>
        <strain evidence="3">CBS 109695</strain>
    </source>
</reference>
<evidence type="ECO:0008006" key="4">
    <source>
        <dbReference type="Google" id="ProtNLM"/>
    </source>
</evidence>
<keyword evidence="1" id="KW-0175">Coiled coil</keyword>
<accession>A0A165YL54</accession>
<protein>
    <recommendedName>
        <fullName evidence="4">No apical meristem-associated C-terminal domain-containing protein</fullName>
    </recommendedName>
</protein>
<proteinExistence type="predicted"/>
<feature type="region of interest" description="Disordered" evidence="2">
    <location>
        <begin position="166"/>
        <end position="204"/>
    </location>
</feature>
<feature type="compositionally biased region" description="Basic residues" evidence="2">
    <location>
        <begin position="251"/>
        <end position="261"/>
    </location>
</feature>
<gene>
    <name evidence="3" type="ORF">FIBSPDRAFT_963726</name>
</gene>
<sequence length="399" mass="45048">MFLPCGIIGDPGSVDRENESQGDRGKEIEEQPKKKARAKKATDGGNENEQPATKVVKAKKGKGSKSGAQNRRVQGTSDDEIAQLGDKAVKGSQITPATGAWSDADRLIVIKHICSEKVWMDFKINQAKECLFISQNLLGNKRDLEQVHNCWNHVWSLYKVCRRREDHTGGGDRDAQTDNEGLGDDESDDEGGGGLPRKPSKRISKRQMDAFEGTEFYNIIDWVAHDHAEVIRPRAFGSTNPISNAEEDKKPKKPLRGRKQAPKGSDDESGAMLKDLLDTYKSCALNREKLEEEKLKLDQGLLELAKQKEKHEARFSEVGAWEQIMRCRAWARSRCRILVFDAFRLYSYVSLAPYIIPILPQSFPHTRRRFRTSEAFPAPPKPLPGFRGFRCFRPEVRVS</sequence>
<dbReference type="OrthoDB" id="3270471at2759"/>
<evidence type="ECO:0000256" key="2">
    <source>
        <dbReference type="SAM" id="MobiDB-lite"/>
    </source>
</evidence>
<organism evidence="3">
    <name type="scientific">Athelia psychrophila</name>
    <dbReference type="NCBI Taxonomy" id="1759441"/>
    <lineage>
        <taxon>Eukaryota</taxon>
        <taxon>Fungi</taxon>
        <taxon>Dikarya</taxon>
        <taxon>Basidiomycota</taxon>
        <taxon>Agaricomycotina</taxon>
        <taxon>Agaricomycetes</taxon>
        <taxon>Agaricomycetidae</taxon>
        <taxon>Atheliales</taxon>
        <taxon>Atheliaceae</taxon>
        <taxon>Athelia</taxon>
    </lineage>
</organism>
<evidence type="ECO:0000313" key="3">
    <source>
        <dbReference type="EMBL" id="KZP09677.1"/>
    </source>
</evidence>
<dbReference type="EMBL" id="KV417694">
    <property type="protein sequence ID" value="KZP09677.1"/>
    <property type="molecule type" value="Genomic_DNA"/>
</dbReference>
<name>A0A165YL54_9AGAM</name>
<feature type="region of interest" description="Disordered" evidence="2">
    <location>
        <begin position="235"/>
        <end position="271"/>
    </location>
</feature>
<evidence type="ECO:0000256" key="1">
    <source>
        <dbReference type="SAM" id="Coils"/>
    </source>
</evidence>
<feature type="compositionally biased region" description="Basic and acidic residues" evidence="2">
    <location>
        <begin position="13"/>
        <end position="33"/>
    </location>
</feature>
<dbReference type="AlphaFoldDB" id="A0A165YL54"/>